<organism evidence="1 2">
    <name type="scientific">Spodoptera exigua</name>
    <name type="common">Beet armyworm</name>
    <name type="synonym">Noctua fulgens</name>
    <dbReference type="NCBI Taxonomy" id="7107"/>
    <lineage>
        <taxon>Eukaryota</taxon>
        <taxon>Metazoa</taxon>
        <taxon>Ecdysozoa</taxon>
        <taxon>Arthropoda</taxon>
        <taxon>Hexapoda</taxon>
        <taxon>Insecta</taxon>
        <taxon>Pterygota</taxon>
        <taxon>Neoptera</taxon>
        <taxon>Endopterygota</taxon>
        <taxon>Lepidoptera</taxon>
        <taxon>Glossata</taxon>
        <taxon>Ditrysia</taxon>
        <taxon>Noctuoidea</taxon>
        <taxon>Noctuidae</taxon>
        <taxon>Amphipyrinae</taxon>
        <taxon>Spodoptera</taxon>
    </lineage>
</organism>
<accession>A0A922MUB5</accession>
<dbReference type="InterPro" id="IPR029058">
    <property type="entry name" value="AB_hydrolase_fold"/>
</dbReference>
<reference evidence="1" key="1">
    <citation type="journal article" date="2021" name="G3 (Bethesda)">
        <title>Genome and transcriptome analysis of the beet armyworm Spodoptera exigua reveals targets for pest control. .</title>
        <authorList>
            <person name="Simon S."/>
            <person name="Breeschoten T."/>
            <person name="Jansen H.J."/>
            <person name="Dirks R.P."/>
            <person name="Schranz M.E."/>
            <person name="Ros V.I.D."/>
        </authorList>
    </citation>
    <scope>NUCLEOTIDE SEQUENCE</scope>
    <source>
        <strain evidence="1">TB_SE_WUR_2020</strain>
    </source>
</reference>
<protein>
    <submittedName>
        <fullName evidence="1">Uncharacterized protein</fullName>
    </submittedName>
</protein>
<gene>
    <name evidence="1" type="ORF">HF086_010427</name>
</gene>
<evidence type="ECO:0000313" key="1">
    <source>
        <dbReference type="EMBL" id="KAH9642774.1"/>
    </source>
</evidence>
<name>A0A922MUB5_SPOEX</name>
<evidence type="ECO:0000313" key="2">
    <source>
        <dbReference type="Proteomes" id="UP000814243"/>
    </source>
</evidence>
<sequence length="99" mass="10525">MNTAINGHLDIIVAYHPSCSTYSALSFSGSAAYAKAKRTPWYHDGKLAGGAGHMVPADKPAASLGLISAFARGISLKQDTASLVDSEKNLLRRRQLPLK</sequence>
<dbReference type="EMBL" id="JACEFF010000177">
    <property type="protein sequence ID" value="KAH9642774.1"/>
    <property type="molecule type" value="Genomic_DNA"/>
</dbReference>
<dbReference type="Gene3D" id="3.40.50.1820">
    <property type="entry name" value="alpha/beta hydrolase"/>
    <property type="match status" value="1"/>
</dbReference>
<dbReference type="SUPFAM" id="SSF53474">
    <property type="entry name" value="alpha/beta-Hydrolases"/>
    <property type="match status" value="1"/>
</dbReference>
<dbReference type="Proteomes" id="UP000814243">
    <property type="component" value="Unassembled WGS sequence"/>
</dbReference>
<proteinExistence type="predicted"/>
<dbReference type="AlphaFoldDB" id="A0A922MUB5"/>
<comment type="caution">
    <text evidence="1">The sequence shown here is derived from an EMBL/GenBank/DDBJ whole genome shotgun (WGS) entry which is preliminary data.</text>
</comment>